<dbReference type="InterPro" id="IPR002110">
    <property type="entry name" value="Ankyrin_rpt"/>
</dbReference>
<proteinExistence type="predicted"/>
<dbReference type="Proteomes" id="UP000184275">
    <property type="component" value="Unassembled WGS sequence"/>
</dbReference>
<accession>A0A1M6YYW1</accession>
<evidence type="ECO:0000256" key="4">
    <source>
        <dbReference type="SAM" id="SignalP"/>
    </source>
</evidence>
<evidence type="ECO:0000313" key="5">
    <source>
        <dbReference type="EMBL" id="SHL23303.1"/>
    </source>
</evidence>
<name>A0A1M6YYW1_9BACT</name>
<dbReference type="PROSITE" id="PS50088">
    <property type="entry name" value="ANK_REPEAT"/>
    <property type="match status" value="2"/>
</dbReference>
<dbReference type="AlphaFoldDB" id="A0A1M6YYW1"/>
<dbReference type="PROSITE" id="PS50297">
    <property type="entry name" value="ANK_REP_REGION"/>
    <property type="match status" value="2"/>
</dbReference>
<dbReference type="SUPFAM" id="SSF48403">
    <property type="entry name" value="Ankyrin repeat"/>
    <property type="match status" value="1"/>
</dbReference>
<dbReference type="PANTHER" id="PTHR24171">
    <property type="entry name" value="ANKYRIN REPEAT DOMAIN-CONTAINING PROTEIN 39-RELATED"/>
    <property type="match status" value="1"/>
</dbReference>
<feature type="signal peptide" evidence="4">
    <location>
        <begin position="1"/>
        <end position="23"/>
    </location>
</feature>
<keyword evidence="6" id="KW-1185">Reference proteome</keyword>
<evidence type="ECO:0000256" key="3">
    <source>
        <dbReference type="PROSITE-ProRule" id="PRU00023"/>
    </source>
</evidence>
<keyword evidence="1" id="KW-0677">Repeat</keyword>
<dbReference type="PROSITE" id="PS51257">
    <property type="entry name" value="PROKAR_LIPOPROTEIN"/>
    <property type="match status" value="1"/>
</dbReference>
<evidence type="ECO:0000256" key="1">
    <source>
        <dbReference type="ARBA" id="ARBA00022737"/>
    </source>
</evidence>
<feature type="chain" id="PRO_5012274568" evidence="4">
    <location>
        <begin position="24"/>
        <end position="246"/>
    </location>
</feature>
<dbReference type="Gene3D" id="1.25.40.20">
    <property type="entry name" value="Ankyrin repeat-containing domain"/>
    <property type="match status" value="2"/>
</dbReference>
<organism evidence="5 6">
    <name type="scientific">Fibrobacter intestinalis</name>
    <dbReference type="NCBI Taxonomy" id="28122"/>
    <lineage>
        <taxon>Bacteria</taxon>
        <taxon>Pseudomonadati</taxon>
        <taxon>Fibrobacterota</taxon>
        <taxon>Fibrobacteria</taxon>
        <taxon>Fibrobacterales</taxon>
        <taxon>Fibrobacteraceae</taxon>
        <taxon>Fibrobacter</taxon>
    </lineage>
</organism>
<evidence type="ECO:0000256" key="2">
    <source>
        <dbReference type="ARBA" id="ARBA00023043"/>
    </source>
</evidence>
<protein>
    <submittedName>
        <fullName evidence="5">Ankyrin repeat-containing protein</fullName>
    </submittedName>
</protein>
<keyword evidence="4" id="KW-0732">Signal</keyword>
<reference evidence="6" key="1">
    <citation type="submission" date="2016-11" db="EMBL/GenBank/DDBJ databases">
        <authorList>
            <person name="Varghese N."/>
            <person name="Submissions S."/>
        </authorList>
    </citation>
    <scope>NUCLEOTIDE SEQUENCE [LARGE SCALE GENOMIC DNA]</scope>
    <source>
        <strain evidence="6">UWOS</strain>
    </source>
</reference>
<dbReference type="EMBL" id="FRAW01000050">
    <property type="protein sequence ID" value="SHL23303.1"/>
    <property type="molecule type" value="Genomic_DNA"/>
</dbReference>
<dbReference type="SMART" id="SM00248">
    <property type="entry name" value="ANK"/>
    <property type="match status" value="5"/>
</dbReference>
<feature type="repeat" description="ANK" evidence="3">
    <location>
        <begin position="78"/>
        <end position="110"/>
    </location>
</feature>
<dbReference type="InterPro" id="IPR036770">
    <property type="entry name" value="Ankyrin_rpt-contain_sf"/>
</dbReference>
<dbReference type="RefSeq" id="WP_073306218.1">
    <property type="nucleotide sequence ID" value="NZ_FRAW01000050.1"/>
</dbReference>
<dbReference type="Pfam" id="PF12796">
    <property type="entry name" value="Ank_2"/>
    <property type="match status" value="2"/>
</dbReference>
<sequence length="246" mass="26393">MKTKKILALGACALSLLFTVACSDEMDPNDPASVRKHLTKQGIPFTPNKFMSYIAQNDTAAMSLFLKAAYDINSTDGNGNSAVAIAVNKGKVDILQYLIQHGAKLDGTNSNGKTYLEDAIENKHREVAQLLISKMQESGEIQSTAPAVALAAKTGDAEVLKMLGDAGAPLEVRGADSYFPIHLAVKGGNYDAMVYLISKGVDVNAKCGQGYSVLDWAKNEGYTRLIAYLKKHGAKNTPAYIKEFGK</sequence>
<gene>
    <name evidence="5" type="ORF">SAMN05720469_1509</name>
</gene>
<feature type="repeat" description="ANK" evidence="3">
    <location>
        <begin position="176"/>
        <end position="208"/>
    </location>
</feature>
<keyword evidence="2 3" id="KW-0040">ANK repeat</keyword>
<evidence type="ECO:0000313" key="6">
    <source>
        <dbReference type="Proteomes" id="UP000184275"/>
    </source>
</evidence>